<keyword evidence="2" id="KW-1185">Reference proteome</keyword>
<dbReference type="OrthoDB" id="6766063at2759"/>
<name>A0A8K0GA84_IGNLU</name>
<evidence type="ECO:0000313" key="1">
    <source>
        <dbReference type="EMBL" id="KAF2891028.1"/>
    </source>
</evidence>
<protein>
    <recommendedName>
        <fullName evidence="3">HTH CENPB-type domain-containing protein</fullName>
    </recommendedName>
</protein>
<sequence length="76" mass="8746">MAGKDWLYGFLSRHRNISLRDPEKTSIAQAKGFNRTAVSKFYDLLNSIYEKHNLSSYDIYDIDKTGVLTVSNKQSQ</sequence>
<organism evidence="1 2">
    <name type="scientific">Ignelater luminosus</name>
    <name type="common">Cucubano</name>
    <name type="synonym">Pyrophorus luminosus</name>
    <dbReference type="NCBI Taxonomy" id="2038154"/>
    <lineage>
        <taxon>Eukaryota</taxon>
        <taxon>Metazoa</taxon>
        <taxon>Ecdysozoa</taxon>
        <taxon>Arthropoda</taxon>
        <taxon>Hexapoda</taxon>
        <taxon>Insecta</taxon>
        <taxon>Pterygota</taxon>
        <taxon>Neoptera</taxon>
        <taxon>Endopterygota</taxon>
        <taxon>Coleoptera</taxon>
        <taxon>Polyphaga</taxon>
        <taxon>Elateriformia</taxon>
        <taxon>Elateroidea</taxon>
        <taxon>Elateridae</taxon>
        <taxon>Agrypninae</taxon>
        <taxon>Pyrophorini</taxon>
        <taxon>Ignelater</taxon>
    </lineage>
</organism>
<feature type="non-terminal residue" evidence="1">
    <location>
        <position position="76"/>
    </location>
</feature>
<reference evidence="1" key="1">
    <citation type="submission" date="2019-08" db="EMBL/GenBank/DDBJ databases">
        <title>The genome of the North American firefly Photinus pyralis.</title>
        <authorList>
            <consortium name="Photinus pyralis genome working group"/>
            <person name="Fallon T.R."/>
            <person name="Sander Lower S.E."/>
            <person name="Weng J.-K."/>
        </authorList>
    </citation>
    <scope>NUCLEOTIDE SEQUENCE</scope>
    <source>
        <strain evidence="1">TRF0915ILg1</strain>
        <tissue evidence="1">Whole body</tissue>
    </source>
</reference>
<dbReference type="Proteomes" id="UP000801492">
    <property type="component" value="Unassembled WGS sequence"/>
</dbReference>
<evidence type="ECO:0000313" key="2">
    <source>
        <dbReference type="Proteomes" id="UP000801492"/>
    </source>
</evidence>
<dbReference type="EMBL" id="VTPC01040365">
    <property type="protein sequence ID" value="KAF2891028.1"/>
    <property type="molecule type" value="Genomic_DNA"/>
</dbReference>
<accession>A0A8K0GA84</accession>
<dbReference type="AlphaFoldDB" id="A0A8K0GA84"/>
<proteinExistence type="predicted"/>
<gene>
    <name evidence="1" type="ORF">ILUMI_15145</name>
</gene>
<evidence type="ECO:0008006" key="3">
    <source>
        <dbReference type="Google" id="ProtNLM"/>
    </source>
</evidence>
<comment type="caution">
    <text evidence="1">The sequence shown here is derived from an EMBL/GenBank/DDBJ whole genome shotgun (WGS) entry which is preliminary data.</text>
</comment>